<dbReference type="AlphaFoldDB" id="A0A6M1RP76"/>
<dbReference type="EMBL" id="JAAKYA010000053">
    <property type="protein sequence ID" value="NGO39349.1"/>
    <property type="molecule type" value="Genomic_DNA"/>
</dbReference>
<dbReference type="SUPFAM" id="SSF50037">
    <property type="entry name" value="C-terminal domain of transcriptional repressors"/>
    <property type="match status" value="1"/>
</dbReference>
<reference evidence="3 4" key="1">
    <citation type="submission" date="2020-02" db="EMBL/GenBank/DDBJ databases">
        <title>Draft genome sequence of Limisphaera ngatamarikiensis NGM72.4T, a thermophilic Verrucomicrobia grouped in subdivision 3.</title>
        <authorList>
            <person name="Carere C.R."/>
            <person name="Steen J."/>
            <person name="Hugenholtz P."/>
            <person name="Stott M.B."/>
        </authorList>
    </citation>
    <scope>NUCLEOTIDE SEQUENCE [LARGE SCALE GENOMIC DNA]</scope>
    <source>
        <strain evidence="3 4">NGM72.4</strain>
    </source>
</reference>
<feature type="domain" description="Ferrous iron transporter FeoA-like" evidence="2">
    <location>
        <begin position="176"/>
        <end position="247"/>
    </location>
</feature>
<dbReference type="Pfam" id="PF04023">
    <property type="entry name" value="FeoA"/>
    <property type="match status" value="2"/>
</dbReference>
<dbReference type="Gene3D" id="1.10.10.10">
    <property type="entry name" value="Winged helix-like DNA-binding domain superfamily/Winged helix DNA-binding domain"/>
    <property type="match status" value="1"/>
</dbReference>
<evidence type="ECO:0000256" key="1">
    <source>
        <dbReference type="ARBA" id="ARBA00023004"/>
    </source>
</evidence>
<dbReference type="InterPro" id="IPR022689">
    <property type="entry name" value="Iron_dep_repressor"/>
</dbReference>
<dbReference type="SUPFAM" id="SSF47979">
    <property type="entry name" value="Iron-dependent repressor protein, dimerization domain"/>
    <property type="match status" value="1"/>
</dbReference>
<dbReference type="InterPro" id="IPR036390">
    <property type="entry name" value="WH_DNA-bd_sf"/>
</dbReference>
<dbReference type="InterPro" id="IPR007167">
    <property type="entry name" value="Fe-transptr_FeoA-like"/>
</dbReference>
<dbReference type="Proteomes" id="UP000477311">
    <property type="component" value="Unassembled WGS sequence"/>
</dbReference>
<feature type="domain" description="Ferrous iron transporter FeoA-like" evidence="2">
    <location>
        <begin position="260"/>
        <end position="334"/>
    </location>
</feature>
<dbReference type="GO" id="GO:0046983">
    <property type="term" value="F:protein dimerization activity"/>
    <property type="evidence" value="ECO:0007669"/>
    <property type="project" value="InterPro"/>
</dbReference>
<evidence type="ECO:0000313" key="4">
    <source>
        <dbReference type="Proteomes" id="UP000477311"/>
    </source>
</evidence>
<dbReference type="Pfam" id="PF02742">
    <property type="entry name" value="Fe_dep_repr_C"/>
    <property type="match status" value="1"/>
</dbReference>
<comment type="caution">
    <text evidence="3">The sequence shown here is derived from an EMBL/GenBank/DDBJ whole genome shotgun (WGS) entry which is preliminary data.</text>
</comment>
<dbReference type="Gene3D" id="2.30.30.90">
    <property type="match status" value="2"/>
</dbReference>
<keyword evidence="4" id="KW-1185">Reference proteome</keyword>
<accession>A0A6M1RP76</accession>
<dbReference type="PANTHER" id="PTHR33238">
    <property type="entry name" value="IRON (METAL) DEPENDENT REPRESSOR, DTXR FAMILY"/>
    <property type="match status" value="1"/>
</dbReference>
<dbReference type="RefSeq" id="WP_165107323.1">
    <property type="nucleotide sequence ID" value="NZ_JAAKYA010000053.1"/>
</dbReference>
<gene>
    <name evidence="3" type="ORF">G4L39_08050</name>
</gene>
<dbReference type="InterPro" id="IPR008988">
    <property type="entry name" value="Transcriptional_repressor_C"/>
</dbReference>
<dbReference type="SMART" id="SM00899">
    <property type="entry name" value="FeoA"/>
    <property type="match status" value="2"/>
</dbReference>
<dbReference type="PANTHER" id="PTHR33238:SF7">
    <property type="entry name" value="IRON-DEPENDENT TRANSCRIPTIONAL REGULATOR"/>
    <property type="match status" value="1"/>
</dbReference>
<protein>
    <recommendedName>
        <fullName evidence="2">Ferrous iron transporter FeoA-like domain-containing protein</fullName>
    </recommendedName>
</protein>
<keyword evidence="1" id="KW-0408">Iron</keyword>
<dbReference type="InterPro" id="IPR036388">
    <property type="entry name" value="WH-like_DNA-bd_sf"/>
</dbReference>
<sequence length="340" mass="37884">MSWVIWIVVALGLVGWWFWPRRGLWARLREARHLAARARREDALKHILKTEANGREATLESVSGALQMSPQKTAGLLSELESCGLISFEGGRMHLSSQGRELATHVVRAHRLWESYLADRTGLTEDQWHRLAERQEHLLSRQEAEALAAELGHPRVDPHGDAIPEPGAALPADRGASLNSLRPDAPAVITHVEDEPQPLYARLAREGLRPGVKVCVLERTPTSVRLWGHDREHVLSPVEAQSIGVEPLPDTSLRDLQGEVFLHQLAPGQSARVVELSPACRGMERRRLLDLGFVPGTRVTVDMASPLGDPRAYRVRGTLVALRQDQARWIRVEPLEKEAA</sequence>
<evidence type="ECO:0000313" key="3">
    <source>
        <dbReference type="EMBL" id="NGO39349.1"/>
    </source>
</evidence>
<dbReference type="InterPro" id="IPR001367">
    <property type="entry name" value="Fe_dep_repressor"/>
</dbReference>
<dbReference type="InterPro" id="IPR038157">
    <property type="entry name" value="FeoA_core_dom"/>
</dbReference>
<evidence type="ECO:0000259" key="2">
    <source>
        <dbReference type="SMART" id="SM00899"/>
    </source>
</evidence>
<dbReference type="GO" id="GO:0003700">
    <property type="term" value="F:DNA-binding transcription factor activity"/>
    <property type="evidence" value="ECO:0007669"/>
    <property type="project" value="InterPro"/>
</dbReference>
<organism evidence="3 4">
    <name type="scientific">Limisphaera ngatamarikiensis</name>
    <dbReference type="NCBI Taxonomy" id="1324935"/>
    <lineage>
        <taxon>Bacteria</taxon>
        <taxon>Pseudomonadati</taxon>
        <taxon>Verrucomicrobiota</taxon>
        <taxon>Verrucomicrobiia</taxon>
        <taxon>Limisphaerales</taxon>
        <taxon>Limisphaeraceae</taxon>
        <taxon>Limisphaera</taxon>
    </lineage>
</organism>
<name>A0A6M1RP76_9BACT</name>
<dbReference type="GO" id="GO:0046914">
    <property type="term" value="F:transition metal ion binding"/>
    <property type="evidence" value="ECO:0007669"/>
    <property type="project" value="InterPro"/>
</dbReference>
<dbReference type="SMART" id="SM00529">
    <property type="entry name" value="HTH_DTXR"/>
    <property type="match status" value="1"/>
</dbReference>
<dbReference type="SUPFAM" id="SSF46785">
    <property type="entry name" value="Winged helix' DNA-binding domain"/>
    <property type="match status" value="1"/>
</dbReference>
<dbReference type="InterPro" id="IPR036421">
    <property type="entry name" value="Fe_dep_repressor_sf"/>
</dbReference>
<proteinExistence type="predicted"/>
<dbReference type="InterPro" id="IPR050536">
    <property type="entry name" value="DtxR_MntR_Metal-Reg"/>
</dbReference>